<keyword evidence="1" id="KW-1133">Transmembrane helix</keyword>
<evidence type="ECO:0000313" key="3">
    <source>
        <dbReference type="EMBL" id="PNH01960.1"/>
    </source>
</evidence>
<keyword evidence="4" id="KW-1185">Reference proteome</keyword>
<comment type="caution">
    <text evidence="3">The sequence shown here is derived from an EMBL/GenBank/DDBJ whole genome shotgun (WGS) entry which is preliminary data.</text>
</comment>
<evidence type="ECO:0000313" key="4">
    <source>
        <dbReference type="Proteomes" id="UP000236333"/>
    </source>
</evidence>
<dbReference type="OrthoDB" id="41576at2759"/>
<dbReference type="Proteomes" id="UP000236333">
    <property type="component" value="Unassembled WGS sequence"/>
</dbReference>
<keyword evidence="1" id="KW-0472">Membrane</keyword>
<name>A0A2J7ZNY0_9CHLO</name>
<dbReference type="AlphaFoldDB" id="A0A2J7ZNY0"/>
<proteinExistence type="predicted"/>
<reference evidence="3 4" key="1">
    <citation type="journal article" date="2017" name="Mol. Biol. Evol.">
        <title>The 4-celled Tetrabaena socialis nuclear genome reveals the essential components for genetic control of cell number at the origin of multicellularity in the volvocine lineage.</title>
        <authorList>
            <person name="Featherston J."/>
            <person name="Arakaki Y."/>
            <person name="Hanschen E.R."/>
            <person name="Ferris P.J."/>
            <person name="Michod R.E."/>
            <person name="Olson B.J.S.C."/>
            <person name="Nozaki H."/>
            <person name="Durand P.M."/>
        </authorList>
    </citation>
    <scope>NUCLEOTIDE SEQUENCE [LARGE SCALE GENOMIC DNA]</scope>
    <source>
        <strain evidence="3 4">NIES-571</strain>
    </source>
</reference>
<gene>
    <name evidence="3" type="ORF">TSOC_012185</name>
</gene>
<dbReference type="EMBL" id="PGGS01000751">
    <property type="protein sequence ID" value="PNH01960.1"/>
    <property type="molecule type" value="Genomic_DNA"/>
</dbReference>
<feature type="transmembrane region" description="Helical" evidence="1">
    <location>
        <begin position="252"/>
        <end position="277"/>
    </location>
</feature>
<organism evidence="3 4">
    <name type="scientific">Tetrabaena socialis</name>
    <dbReference type="NCBI Taxonomy" id="47790"/>
    <lineage>
        <taxon>Eukaryota</taxon>
        <taxon>Viridiplantae</taxon>
        <taxon>Chlorophyta</taxon>
        <taxon>core chlorophytes</taxon>
        <taxon>Chlorophyceae</taxon>
        <taxon>CS clade</taxon>
        <taxon>Chlamydomonadales</taxon>
        <taxon>Tetrabaenaceae</taxon>
        <taxon>Tetrabaena</taxon>
    </lineage>
</organism>
<dbReference type="Pfam" id="PF01755">
    <property type="entry name" value="Glyco_transf_25"/>
    <property type="match status" value="1"/>
</dbReference>
<protein>
    <recommendedName>
        <fullName evidence="2">Glycosyl transferase family 25 domain-containing protein</fullName>
    </recommendedName>
</protein>
<accession>A0A2J7ZNY0</accession>
<keyword evidence="1" id="KW-0812">Transmembrane</keyword>
<evidence type="ECO:0000259" key="2">
    <source>
        <dbReference type="Pfam" id="PF01755"/>
    </source>
</evidence>
<evidence type="ECO:0000256" key="1">
    <source>
        <dbReference type="SAM" id="Phobius"/>
    </source>
</evidence>
<dbReference type="InterPro" id="IPR002654">
    <property type="entry name" value="Glyco_trans_25"/>
</dbReference>
<sequence length="294" mass="32810">MAHLSGTFVINMDRSTTRLQRFREMMAKLQMPFERFRAVDGSTMTDRNRLCGGACRILGCSPGMIGCYLSHVSLLSFIAQTYAKVPNRWFLVFEDDASVRMDIFQETLNRILLDLSPTNPVWSDHPYPDTVQLGRRMRWSPPVTPNLLRGLCMNGTTCYLVSSLGAEKMVAVLGPKVYYHVDAAATALLIWPRLFKTASPRLAHYMSSVEDLIQHSGADSTVSPGTFPKLIVSVLQLLQPDGTMSSVFGSCAMYGVGGWVSLNATLPFLVVLILWGIRAREYWFAALLWSAPFL</sequence>
<feature type="domain" description="Glycosyl transferase family 25" evidence="2">
    <location>
        <begin position="7"/>
        <end position="114"/>
    </location>
</feature>
<dbReference type="CDD" id="cd06532">
    <property type="entry name" value="Glyco_transf_25"/>
    <property type="match status" value="1"/>
</dbReference>